<evidence type="ECO:0000313" key="4">
    <source>
        <dbReference type="Proteomes" id="UP001634394"/>
    </source>
</evidence>
<evidence type="ECO:0000256" key="1">
    <source>
        <dbReference type="SAM" id="MobiDB-lite"/>
    </source>
</evidence>
<feature type="chain" id="PRO_5044786149" evidence="2">
    <location>
        <begin position="16"/>
        <end position="80"/>
    </location>
</feature>
<feature type="non-terminal residue" evidence="3">
    <location>
        <position position="80"/>
    </location>
</feature>
<organism evidence="3 4">
    <name type="scientific">Sinanodonta woodiana</name>
    <name type="common">Chinese pond mussel</name>
    <name type="synonym">Anodonta woodiana</name>
    <dbReference type="NCBI Taxonomy" id="1069815"/>
    <lineage>
        <taxon>Eukaryota</taxon>
        <taxon>Metazoa</taxon>
        <taxon>Spiralia</taxon>
        <taxon>Lophotrochozoa</taxon>
        <taxon>Mollusca</taxon>
        <taxon>Bivalvia</taxon>
        <taxon>Autobranchia</taxon>
        <taxon>Heteroconchia</taxon>
        <taxon>Palaeoheterodonta</taxon>
        <taxon>Unionida</taxon>
        <taxon>Unionoidea</taxon>
        <taxon>Unionidae</taxon>
        <taxon>Unioninae</taxon>
        <taxon>Sinanodonta</taxon>
    </lineage>
</organism>
<evidence type="ECO:0000256" key="2">
    <source>
        <dbReference type="SAM" id="SignalP"/>
    </source>
</evidence>
<gene>
    <name evidence="3" type="ORF">ACJMK2_023297</name>
</gene>
<name>A0ABD3T5E4_SINWO</name>
<feature type="region of interest" description="Disordered" evidence="1">
    <location>
        <begin position="37"/>
        <end position="57"/>
    </location>
</feature>
<accession>A0ABD3T5E4</accession>
<comment type="caution">
    <text evidence="3">The sequence shown here is derived from an EMBL/GenBank/DDBJ whole genome shotgun (WGS) entry which is preliminary data.</text>
</comment>
<keyword evidence="4" id="KW-1185">Reference proteome</keyword>
<dbReference type="Proteomes" id="UP001634394">
    <property type="component" value="Unassembled WGS sequence"/>
</dbReference>
<protein>
    <submittedName>
        <fullName evidence="3">Uncharacterized protein</fullName>
    </submittedName>
</protein>
<evidence type="ECO:0000313" key="3">
    <source>
        <dbReference type="EMBL" id="KAL3831558.1"/>
    </source>
</evidence>
<reference evidence="3 4" key="1">
    <citation type="submission" date="2024-11" db="EMBL/GenBank/DDBJ databases">
        <title>Chromosome-level genome assembly of the freshwater bivalve Anodonta woodiana.</title>
        <authorList>
            <person name="Chen X."/>
        </authorList>
    </citation>
    <scope>NUCLEOTIDE SEQUENCE [LARGE SCALE GENOMIC DNA]</scope>
    <source>
        <strain evidence="3">MN2024</strain>
        <tissue evidence="3">Gills</tissue>
    </source>
</reference>
<sequence length="80" mass="9206">MVTLTMILALSFVDSIGNPLIYKALFETRFHEKENDTRCERSRNQSGTIHQVPCRNGDNKPVKMTTWVVLKDIPVNHVHL</sequence>
<dbReference type="AlphaFoldDB" id="A0ABD3T5E4"/>
<proteinExistence type="predicted"/>
<feature type="signal peptide" evidence="2">
    <location>
        <begin position="1"/>
        <end position="15"/>
    </location>
</feature>
<keyword evidence="2" id="KW-0732">Signal</keyword>
<dbReference type="EMBL" id="JBJQND010000019">
    <property type="protein sequence ID" value="KAL3831558.1"/>
    <property type="molecule type" value="Genomic_DNA"/>
</dbReference>